<reference evidence="1" key="1">
    <citation type="submission" date="2016-07" db="EMBL/GenBank/DDBJ databases">
        <authorList>
            <person name="Bretaudeau A."/>
        </authorList>
    </citation>
    <scope>NUCLEOTIDE SEQUENCE</scope>
    <source>
        <strain evidence="1">Rice</strain>
        <tissue evidence="1">Whole body</tissue>
    </source>
</reference>
<gene>
    <name evidence="1" type="ORF">SFRICE_028055</name>
</gene>
<proteinExistence type="predicted"/>
<sequence>MRFVFLLLLVLCLLCVSVPVLCSDMIVGDTVHRKMIFHQRVKDFAIPFKKRVKTLTFSDPEKRMIKGVAVIDNDFSHASANITEGGVGYHYVTVRMKSQRHHPLNFEVEIYV</sequence>
<organism evidence="1">
    <name type="scientific">Spodoptera frugiperda</name>
    <name type="common">Fall armyworm</name>
    <dbReference type="NCBI Taxonomy" id="7108"/>
    <lineage>
        <taxon>Eukaryota</taxon>
        <taxon>Metazoa</taxon>
        <taxon>Ecdysozoa</taxon>
        <taxon>Arthropoda</taxon>
        <taxon>Hexapoda</taxon>
        <taxon>Insecta</taxon>
        <taxon>Pterygota</taxon>
        <taxon>Neoptera</taxon>
        <taxon>Endopterygota</taxon>
        <taxon>Lepidoptera</taxon>
        <taxon>Glossata</taxon>
        <taxon>Ditrysia</taxon>
        <taxon>Noctuoidea</taxon>
        <taxon>Noctuidae</taxon>
        <taxon>Amphipyrinae</taxon>
        <taxon>Spodoptera</taxon>
    </lineage>
</organism>
<accession>A0A2H1WQ76</accession>
<protein>
    <submittedName>
        <fullName evidence="1">SFRICE_028055</fullName>
    </submittedName>
</protein>
<name>A0A2H1WQ76_SPOFR</name>
<evidence type="ECO:0000313" key="1">
    <source>
        <dbReference type="EMBL" id="SOQ55221.1"/>
    </source>
</evidence>
<dbReference type="Pfam" id="PF15868">
    <property type="entry name" value="MBF2"/>
    <property type="match status" value="1"/>
</dbReference>
<dbReference type="InterPro" id="IPR031734">
    <property type="entry name" value="MBF2"/>
</dbReference>
<dbReference type="AlphaFoldDB" id="A0A2H1WQ76"/>
<dbReference type="EMBL" id="ODYU01010243">
    <property type="protein sequence ID" value="SOQ55221.1"/>
    <property type="molecule type" value="Genomic_DNA"/>
</dbReference>